<dbReference type="Proteomes" id="UP001218218">
    <property type="component" value="Unassembled WGS sequence"/>
</dbReference>
<comment type="caution">
    <text evidence="1">The sequence shown here is derived from an EMBL/GenBank/DDBJ whole genome shotgun (WGS) entry which is preliminary data.</text>
</comment>
<name>A0AAD7EGB9_9AGAR</name>
<dbReference type="AlphaFoldDB" id="A0AAD7EGB9"/>
<reference evidence="1" key="1">
    <citation type="submission" date="2023-03" db="EMBL/GenBank/DDBJ databases">
        <title>Massive genome expansion in bonnet fungi (Mycena s.s.) driven by repeated elements and novel gene families across ecological guilds.</title>
        <authorList>
            <consortium name="Lawrence Berkeley National Laboratory"/>
            <person name="Harder C.B."/>
            <person name="Miyauchi S."/>
            <person name="Viragh M."/>
            <person name="Kuo A."/>
            <person name="Thoen E."/>
            <person name="Andreopoulos B."/>
            <person name="Lu D."/>
            <person name="Skrede I."/>
            <person name="Drula E."/>
            <person name="Henrissat B."/>
            <person name="Morin E."/>
            <person name="Kohler A."/>
            <person name="Barry K."/>
            <person name="LaButti K."/>
            <person name="Morin E."/>
            <person name="Salamov A."/>
            <person name="Lipzen A."/>
            <person name="Mereny Z."/>
            <person name="Hegedus B."/>
            <person name="Baldrian P."/>
            <person name="Stursova M."/>
            <person name="Weitz H."/>
            <person name="Taylor A."/>
            <person name="Grigoriev I.V."/>
            <person name="Nagy L.G."/>
            <person name="Martin F."/>
            <person name="Kauserud H."/>
        </authorList>
    </citation>
    <scope>NUCLEOTIDE SEQUENCE</scope>
    <source>
        <strain evidence="1">CBHHK002</strain>
    </source>
</reference>
<evidence type="ECO:0000313" key="2">
    <source>
        <dbReference type="Proteomes" id="UP001218218"/>
    </source>
</evidence>
<accession>A0AAD7EGB9</accession>
<keyword evidence="2" id="KW-1185">Reference proteome</keyword>
<dbReference type="EMBL" id="JARIHO010000051">
    <property type="protein sequence ID" value="KAJ7321293.1"/>
    <property type="molecule type" value="Genomic_DNA"/>
</dbReference>
<sequence>MGSVTAGVCNAANAAAVASGVASKAVTQQTKSFKEAKVPHFLQVSTGDGNRLKKLVFGNFGITVGIGAVRTAYGTGQYTDHTGYGTGTYDQIRLVIELHGTVRVIYGRITDIRMVRCDTLDVLLGPISVRRHWMDGAFGILAKISGPVARHKQLICLRGFKGEETNRGIRNVEVEEAKVQEWRFVYLFLVAQSGNGKDQALINRAFKSRPRDRDMRWRVLLKLQTRDTTFIS</sequence>
<proteinExistence type="predicted"/>
<gene>
    <name evidence="1" type="ORF">DFH08DRAFT_818661</name>
</gene>
<evidence type="ECO:0000313" key="1">
    <source>
        <dbReference type="EMBL" id="KAJ7321293.1"/>
    </source>
</evidence>
<protein>
    <submittedName>
        <fullName evidence="1">Uncharacterized protein</fullName>
    </submittedName>
</protein>
<organism evidence="1 2">
    <name type="scientific">Mycena albidolilacea</name>
    <dbReference type="NCBI Taxonomy" id="1033008"/>
    <lineage>
        <taxon>Eukaryota</taxon>
        <taxon>Fungi</taxon>
        <taxon>Dikarya</taxon>
        <taxon>Basidiomycota</taxon>
        <taxon>Agaricomycotina</taxon>
        <taxon>Agaricomycetes</taxon>
        <taxon>Agaricomycetidae</taxon>
        <taxon>Agaricales</taxon>
        <taxon>Marasmiineae</taxon>
        <taxon>Mycenaceae</taxon>
        <taxon>Mycena</taxon>
    </lineage>
</organism>